<evidence type="ECO:0000313" key="2">
    <source>
        <dbReference type="Proteomes" id="UP000064967"/>
    </source>
</evidence>
<evidence type="ECO:0000313" key="1">
    <source>
        <dbReference type="EMBL" id="AKV03519.1"/>
    </source>
</evidence>
<dbReference type="KEGG" id="llu:AKJ09_10182"/>
<dbReference type="AlphaFoldDB" id="A0A0K1QCP6"/>
<organism evidence="1 2">
    <name type="scientific">Labilithrix luteola</name>
    <dbReference type="NCBI Taxonomy" id="1391654"/>
    <lineage>
        <taxon>Bacteria</taxon>
        <taxon>Pseudomonadati</taxon>
        <taxon>Myxococcota</taxon>
        <taxon>Polyangia</taxon>
        <taxon>Polyangiales</taxon>
        <taxon>Labilitrichaceae</taxon>
        <taxon>Labilithrix</taxon>
    </lineage>
</organism>
<sequence>MRCGHGGAGNPAARACEAKVASTLLALASSPSFIVVSACRREP</sequence>
<proteinExistence type="predicted"/>
<accession>A0A0K1QCP6</accession>
<dbReference type="Proteomes" id="UP000064967">
    <property type="component" value="Chromosome"/>
</dbReference>
<protein>
    <submittedName>
        <fullName evidence="1">Uncharacterized protein</fullName>
    </submittedName>
</protein>
<name>A0A0K1QCP6_9BACT</name>
<dbReference type="EMBL" id="CP012333">
    <property type="protein sequence ID" value="AKV03519.1"/>
    <property type="molecule type" value="Genomic_DNA"/>
</dbReference>
<reference evidence="1 2" key="1">
    <citation type="submission" date="2015-08" db="EMBL/GenBank/DDBJ databases">
        <authorList>
            <person name="Babu N.S."/>
            <person name="Beckwith C.J."/>
            <person name="Beseler K.G."/>
            <person name="Brison A."/>
            <person name="Carone J.V."/>
            <person name="Caskin T.P."/>
            <person name="Diamond M."/>
            <person name="Durham M.E."/>
            <person name="Foxe J.M."/>
            <person name="Go M."/>
            <person name="Henderson B.A."/>
            <person name="Jones I.B."/>
            <person name="McGettigan J.A."/>
            <person name="Micheletti S.J."/>
            <person name="Nasrallah M.E."/>
            <person name="Ortiz D."/>
            <person name="Piller C.R."/>
            <person name="Privatt S.R."/>
            <person name="Schneider S.L."/>
            <person name="Sharp S."/>
            <person name="Smith T.C."/>
            <person name="Stanton J.D."/>
            <person name="Ullery H.E."/>
            <person name="Wilson R.J."/>
            <person name="Serrano M.G."/>
            <person name="Buck G."/>
            <person name="Lee V."/>
            <person name="Wang Y."/>
            <person name="Carvalho R."/>
            <person name="Voegtly L."/>
            <person name="Shi R."/>
            <person name="Duckworth R."/>
            <person name="Johnson A."/>
            <person name="Loviza R."/>
            <person name="Walstead R."/>
            <person name="Shah Z."/>
            <person name="Kiflezghi M."/>
            <person name="Wade K."/>
            <person name="Ball S.L."/>
            <person name="Bradley K.W."/>
            <person name="Asai D.J."/>
            <person name="Bowman C.A."/>
            <person name="Russell D.A."/>
            <person name="Pope W.H."/>
            <person name="Jacobs-Sera D."/>
            <person name="Hendrix R.W."/>
            <person name="Hatfull G.F."/>
        </authorList>
    </citation>
    <scope>NUCLEOTIDE SEQUENCE [LARGE SCALE GENOMIC DNA]</scope>
    <source>
        <strain evidence="1 2">DSM 27648</strain>
    </source>
</reference>
<keyword evidence="2" id="KW-1185">Reference proteome</keyword>
<gene>
    <name evidence="1" type="ORF">AKJ09_10182</name>
</gene>